<organism evidence="1 2">
    <name type="scientific">Roseovarius pacificus</name>
    <dbReference type="NCBI Taxonomy" id="337701"/>
    <lineage>
        <taxon>Bacteria</taxon>
        <taxon>Pseudomonadati</taxon>
        <taxon>Pseudomonadota</taxon>
        <taxon>Alphaproteobacteria</taxon>
        <taxon>Rhodobacterales</taxon>
        <taxon>Roseobacteraceae</taxon>
        <taxon>Roseovarius</taxon>
    </lineage>
</organism>
<sequence length="391" mass="43474">MTANVIFFPVSNGDMNLIELDNDQCILIDINIRSTADDEDGDKPDVGSQLRKRLESRGRDEQGRLYVDTFCLTHPDQDHVAGLQKHFHLGPIDNWSEDDDKIIIREMWSSPTVFRRASSANTLCDDAKAWNKEAKRRVQRYREVGLTVGDGERIMILGEDRDGKTDDIPGIVAKIDTEISQSNRVGGGGGFSARLLGPLPATGDEDRGTLVKNRSSVILRFSLHIGDDHGRCLFLTGGDAEVEIWKRLWNKHKADHLDWLEYDILQTPHHCSWRSLSFDSWKEKGNDAKVDQDARSALSQGRDGSVIVASSKAIKADADNPPHHRAKEEYISMVGDAETRFYCTDEEWEKSAQPLEFIVSGTLKKRSGKAAAIATKSLGIGATAAQARPHG</sequence>
<evidence type="ECO:0008006" key="3">
    <source>
        <dbReference type="Google" id="ProtNLM"/>
    </source>
</evidence>
<proteinExistence type="predicted"/>
<dbReference type="AlphaFoldDB" id="A0A1M7IM86"/>
<dbReference type="InterPro" id="IPR036866">
    <property type="entry name" value="RibonucZ/Hydroxyglut_hydro"/>
</dbReference>
<name>A0A1M7IM86_9RHOB</name>
<dbReference type="EMBL" id="FRBR01000016">
    <property type="protein sequence ID" value="SHM41926.1"/>
    <property type="molecule type" value="Genomic_DNA"/>
</dbReference>
<evidence type="ECO:0000313" key="1">
    <source>
        <dbReference type="EMBL" id="SHM41926.1"/>
    </source>
</evidence>
<gene>
    <name evidence="1" type="ORF">SAMN05444398_1164</name>
</gene>
<keyword evidence="2" id="KW-1185">Reference proteome</keyword>
<accession>A0A1M7IM86</accession>
<dbReference type="SUPFAM" id="SSF56281">
    <property type="entry name" value="Metallo-hydrolase/oxidoreductase"/>
    <property type="match status" value="1"/>
</dbReference>
<dbReference type="RefSeq" id="WP_073037057.1">
    <property type="nucleotide sequence ID" value="NZ_BMLR01000016.1"/>
</dbReference>
<dbReference type="Proteomes" id="UP000183974">
    <property type="component" value="Unassembled WGS sequence"/>
</dbReference>
<reference evidence="1 2" key="1">
    <citation type="submission" date="2016-11" db="EMBL/GenBank/DDBJ databases">
        <authorList>
            <person name="Jaros S."/>
            <person name="Januszkiewicz K."/>
            <person name="Wedrychowicz H."/>
        </authorList>
    </citation>
    <scope>NUCLEOTIDE SEQUENCE [LARGE SCALE GENOMIC DNA]</scope>
    <source>
        <strain evidence="1 2">DSM 29589</strain>
    </source>
</reference>
<dbReference type="Gene3D" id="3.60.15.10">
    <property type="entry name" value="Ribonuclease Z/Hydroxyacylglutathione hydrolase-like"/>
    <property type="match status" value="1"/>
</dbReference>
<protein>
    <recommendedName>
        <fullName evidence="3">Metallohydrolase</fullName>
    </recommendedName>
</protein>
<dbReference type="STRING" id="337701.SAMN05444398_1164"/>
<evidence type="ECO:0000313" key="2">
    <source>
        <dbReference type="Proteomes" id="UP000183974"/>
    </source>
</evidence>